<dbReference type="PANTHER" id="PTHR11616">
    <property type="entry name" value="SODIUM/CHLORIDE DEPENDENT TRANSPORTER"/>
    <property type="match status" value="1"/>
</dbReference>
<dbReference type="Pfam" id="PF00209">
    <property type="entry name" value="SNF"/>
    <property type="match status" value="1"/>
</dbReference>
<evidence type="ECO:0000256" key="4">
    <source>
        <dbReference type="ARBA" id="ARBA00022989"/>
    </source>
</evidence>
<sequence length="208" mass="22955">CFENGGGAFLIPYFIALAFAGLPTFFLDLAFGQYGSLGAISVWRSVPFMRGLGYGQIFISCLVGTYYNVIIMYTVYYFFASFTTVLPWIGCGHEFNTAFCSELAGDCLRAGGVMTLENTCTQLGNLTGVEMDSLNITMDGDGGFDLSNYTDPYKAEGNTASEEYWKRGVLQESSSMNETGGIIWQLMLCLFFTWLLVFICIIKSIKST</sequence>
<keyword evidence="2" id="KW-0813">Transport</keyword>
<keyword evidence="6" id="KW-1015">Disulfide bond</keyword>
<evidence type="ECO:0000313" key="8">
    <source>
        <dbReference type="EMBL" id="AGT57415.1"/>
    </source>
</evidence>
<name>T1T105_9ECHI</name>
<evidence type="ECO:0000256" key="6">
    <source>
        <dbReference type="PIRSR" id="PIRSR600175-2"/>
    </source>
</evidence>
<feature type="transmembrane region" description="Helical" evidence="7">
    <location>
        <begin position="6"/>
        <end position="31"/>
    </location>
</feature>
<evidence type="ECO:0000256" key="7">
    <source>
        <dbReference type="SAM" id="Phobius"/>
    </source>
</evidence>
<feature type="non-terminal residue" evidence="8">
    <location>
        <position position="1"/>
    </location>
</feature>
<protein>
    <submittedName>
        <fullName evidence="8">Amino acid transporter</fullName>
    </submittedName>
</protein>
<dbReference type="GO" id="GO:0015375">
    <property type="term" value="F:glycine:sodium symporter activity"/>
    <property type="evidence" value="ECO:0007669"/>
    <property type="project" value="TreeGrafter"/>
</dbReference>
<feature type="disulfide bond" evidence="6">
    <location>
        <begin position="91"/>
        <end position="100"/>
    </location>
</feature>
<organism evidence="8">
    <name type="scientific">Odontaster meridionalis</name>
    <dbReference type="NCBI Taxonomy" id="331087"/>
    <lineage>
        <taxon>Eukaryota</taxon>
        <taxon>Metazoa</taxon>
        <taxon>Echinodermata</taxon>
        <taxon>Eleutherozoa</taxon>
        <taxon>Asterozoa</taxon>
        <taxon>Asteroidea</taxon>
        <taxon>Valvatacea</taxon>
        <taxon>Valvatida</taxon>
        <taxon>Odontasteridae</taxon>
        <taxon>Odontaster</taxon>
    </lineage>
</organism>
<feature type="transmembrane region" description="Helical" evidence="7">
    <location>
        <begin position="52"/>
        <end position="79"/>
    </location>
</feature>
<dbReference type="PRINTS" id="PR00176">
    <property type="entry name" value="NANEUSMPORT"/>
</dbReference>
<evidence type="ECO:0000256" key="2">
    <source>
        <dbReference type="ARBA" id="ARBA00022448"/>
    </source>
</evidence>
<feature type="non-terminal residue" evidence="8">
    <location>
        <position position="208"/>
    </location>
</feature>
<evidence type="ECO:0000256" key="1">
    <source>
        <dbReference type="ARBA" id="ARBA00004141"/>
    </source>
</evidence>
<dbReference type="PANTHER" id="PTHR11616:SF240">
    <property type="entry name" value="BLOATED TUBULES, ISOFORM B-RELATED"/>
    <property type="match status" value="1"/>
</dbReference>
<keyword evidence="3 7" id="KW-0812">Transmembrane</keyword>
<dbReference type="InterPro" id="IPR037272">
    <property type="entry name" value="SNS_sf"/>
</dbReference>
<proteinExistence type="evidence at transcript level"/>
<dbReference type="InterPro" id="IPR000175">
    <property type="entry name" value="Na/ntran_symport"/>
</dbReference>
<evidence type="ECO:0000256" key="3">
    <source>
        <dbReference type="ARBA" id="ARBA00022692"/>
    </source>
</evidence>
<gene>
    <name evidence="8" type="primary">ATa</name>
</gene>
<keyword evidence="5 7" id="KW-0472">Membrane</keyword>
<dbReference type="SUPFAM" id="SSF161070">
    <property type="entry name" value="SNF-like"/>
    <property type="match status" value="1"/>
</dbReference>
<reference evidence="8" key="1">
    <citation type="journal article" date="2013" name="Polar Biol.">
        <title>Expression of amino acid transporter genes in developmental stages and adult tissues of Antarctic echinoderms.</title>
        <authorList>
            <person name="Applebaum S.L."/>
            <person name="Ginsburg D.W."/>
            <person name="Capron C.S."/>
            <person name="Manahan D.T."/>
        </authorList>
    </citation>
    <scope>NUCLEOTIDE SEQUENCE</scope>
</reference>
<dbReference type="GO" id="GO:0005886">
    <property type="term" value="C:plasma membrane"/>
    <property type="evidence" value="ECO:0007669"/>
    <property type="project" value="TreeGrafter"/>
</dbReference>
<dbReference type="PROSITE" id="PS50267">
    <property type="entry name" value="NA_NEUROTRAN_SYMP_3"/>
    <property type="match status" value="1"/>
</dbReference>
<dbReference type="AlphaFoldDB" id="T1T105"/>
<feature type="transmembrane region" description="Helical" evidence="7">
    <location>
        <begin position="182"/>
        <end position="202"/>
    </location>
</feature>
<comment type="subcellular location">
    <subcellularLocation>
        <location evidence="1">Membrane</location>
        <topology evidence="1">Multi-pass membrane protein</topology>
    </subcellularLocation>
</comment>
<accession>T1T105</accession>
<evidence type="ECO:0000256" key="5">
    <source>
        <dbReference type="ARBA" id="ARBA00023136"/>
    </source>
</evidence>
<keyword evidence="4 7" id="KW-1133">Transmembrane helix</keyword>
<dbReference type="EMBL" id="KC155335">
    <property type="protein sequence ID" value="AGT57415.1"/>
    <property type="molecule type" value="mRNA"/>
</dbReference>
<dbReference type="PROSITE" id="PS00754">
    <property type="entry name" value="NA_NEUROTRAN_SYMP_2"/>
    <property type="match status" value="1"/>
</dbReference>